<dbReference type="InterPro" id="IPR029151">
    <property type="entry name" value="Sensor-like_sf"/>
</dbReference>
<dbReference type="SUPFAM" id="SSF58104">
    <property type="entry name" value="Methyl-accepting chemotaxis protein (MCP) signaling domain"/>
    <property type="match status" value="1"/>
</dbReference>
<dbReference type="CDD" id="cd12912">
    <property type="entry name" value="PDC2_MCP_like"/>
    <property type="match status" value="1"/>
</dbReference>
<evidence type="ECO:0000313" key="11">
    <source>
        <dbReference type="EMBL" id="AGF58383.1"/>
    </source>
</evidence>
<dbReference type="Pfam" id="PF00015">
    <property type="entry name" value="MCPsignal"/>
    <property type="match status" value="1"/>
</dbReference>
<feature type="domain" description="Methyl-accepting transducer" evidence="10">
    <location>
        <begin position="385"/>
        <end position="642"/>
    </location>
</feature>
<sequence length="672" mass="74384">MKKIKTQLITVFSLVCIGCLVIAMFISCFISSKMISSNTQDKYSNQIEAYSSKIDGYLKVHGNTINIIDNYLETMSDFSNEKILSFVTEQFKQNKSTSDIYVGLIDKTFLDGSGWTPKADFDCTTRSWFKNAINKKDLNYGDPYFDLTTQSMCVAISKPIIRENKIVGVISLDVNLKVLAETIEEAKKDQNTYGFVLDNGNNIIAHPNDEYMPKEDKTTNIESIIGNAFSSAAQISNGIYNTNKLKDYDGIDRLFMFTTIPSTGWKIGLAVPESVYNSSLRILISTFVVIILIASIITYVIGHLLGVKIAQPISILTATINDIKNLKLTNNEESIKYRDIKASNIETETICKAVNALRATLINIVVELRWASNKVIDGSSKLSEVVNENVASIEDVTKTLSQIVKAIESEAKESQYGIEQLTNLSEEIYTAAEDTNTLEKISTVTVEHIDKGMMYIDELSRKIEDTALAQSKAGKNVEVLAEKSIYIGEISNAISEIATQTNLLSLNASIEAARAGEYGKGFAVVANEIKKLSEETAGSTKRIIQIIQEIQKEIELTKVNMEVAEKSTNEYVESMNETKNVFVDINSKVDIMNKSVSSLVNSISKVNEHKNEVIKCFSDISAATEETSASSQEVLNSMEFQGSNIGELSSLADNLNEITLTLNNIIDTFELD</sequence>
<keyword evidence="3" id="KW-0145">Chemotaxis</keyword>
<dbReference type="Pfam" id="PF02743">
    <property type="entry name" value="dCache_1"/>
    <property type="match status" value="1"/>
</dbReference>
<dbReference type="Gene3D" id="3.30.450.20">
    <property type="entry name" value="PAS domain"/>
    <property type="match status" value="2"/>
</dbReference>
<name>M1MQC1_9CLOT</name>
<evidence type="ECO:0000256" key="9">
    <source>
        <dbReference type="SAM" id="Phobius"/>
    </source>
</evidence>
<protein>
    <submittedName>
        <fullName evidence="11">Methyl-accepting chemotaxis sensory transducer with cache sensor</fullName>
    </submittedName>
</protein>
<dbReference type="PATRIC" id="fig|931276.5.peg.4666"/>
<dbReference type="CDD" id="cd12913">
    <property type="entry name" value="PDC1_MCP_like"/>
    <property type="match status" value="1"/>
</dbReference>
<dbReference type="PANTHER" id="PTHR32089">
    <property type="entry name" value="METHYL-ACCEPTING CHEMOTAXIS PROTEIN MCPB"/>
    <property type="match status" value="1"/>
</dbReference>
<dbReference type="Gene3D" id="1.10.287.950">
    <property type="entry name" value="Methyl-accepting chemotaxis protein"/>
    <property type="match status" value="1"/>
</dbReference>
<dbReference type="AlphaFoldDB" id="M1MQC1"/>
<dbReference type="PANTHER" id="PTHR32089:SF112">
    <property type="entry name" value="LYSOZYME-LIKE PROTEIN-RELATED"/>
    <property type="match status" value="1"/>
</dbReference>
<evidence type="ECO:0000256" key="2">
    <source>
        <dbReference type="ARBA" id="ARBA00022475"/>
    </source>
</evidence>
<feature type="transmembrane region" description="Helical" evidence="9">
    <location>
        <begin position="6"/>
        <end position="30"/>
    </location>
</feature>
<evidence type="ECO:0000256" key="1">
    <source>
        <dbReference type="ARBA" id="ARBA00004651"/>
    </source>
</evidence>
<reference evidence="11 12" key="1">
    <citation type="submission" date="2013-02" db="EMBL/GenBank/DDBJ databases">
        <title>Genome sequence of Clostridium saccharoperbutylacetonicum N1-4(HMT).</title>
        <authorList>
            <person name="Poehlein A."/>
            <person name="Daniel R."/>
        </authorList>
    </citation>
    <scope>NUCLEOTIDE SEQUENCE [LARGE SCALE GENOMIC DNA]</scope>
    <source>
        <strain evidence="12">N1-4(HMT)</strain>
    </source>
</reference>
<keyword evidence="7 8" id="KW-0807">Transducer</keyword>
<dbReference type="PROSITE" id="PS51257">
    <property type="entry name" value="PROKAR_LIPOPROTEIN"/>
    <property type="match status" value="1"/>
</dbReference>
<dbReference type="eggNOG" id="COG0840">
    <property type="taxonomic scope" value="Bacteria"/>
</dbReference>
<evidence type="ECO:0000313" key="12">
    <source>
        <dbReference type="Proteomes" id="UP000011728"/>
    </source>
</evidence>
<comment type="subcellular location">
    <subcellularLocation>
        <location evidence="1">Cell membrane</location>
        <topology evidence="1">Multi-pass membrane protein</topology>
    </subcellularLocation>
</comment>
<dbReference type="GO" id="GO:0006935">
    <property type="term" value="P:chemotaxis"/>
    <property type="evidence" value="ECO:0007669"/>
    <property type="project" value="UniProtKB-KW"/>
</dbReference>
<evidence type="ECO:0000259" key="10">
    <source>
        <dbReference type="PROSITE" id="PS50111"/>
    </source>
</evidence>
<dbReference type="EMBL" id="CP004121">
    <property type="protein sequence ID" value="AGF58383.1"/>
    <property type="molecule type" value="Genomic_DNA"/>
</dbReference>
<evidence type="ECO:0000256" key="5">
    <source>
        <dbReference type="ARBA" id="ARBA00022989"/>
    </source>
</evidence>
<proteinExistence type="predicted"/>
<evidence type="ECO:0000256" key="4">
    <source>
        <dbReference type="ARBA" id="ARBA00022692"/>
    </source>
</evidence>
<keyword evidence="5 9" id="KW-1133">Transmembrane helix</keyword>
<evidence type="ECO:0000256" key="7">
    <source>
        <dbReference type="ARBA" id="ARBA00023224"/>
    </source>
</evidence>
<evidence type="ECO:0000256" key="6">
    <source>
        <dbReference type="ARBA" id="ARBA00023136"/>
    </source>
</evidence>
<dbReference type="InterPro" id="IPR033479">
    <property type="entry name" value="dCache_1"/>
</dbReference>
<evidence type="ECO:0000256" key="3">
    <source>
        <dbReference type="ARBA" id="ARBA00022500"/>
    </source>
</evidence>
<organism evidence="11 12">
    <name type="scientific">Clostridium saccharoperbutylacetonicum N1-4(HMT)</name>
    <dbReference type="NCBI Taxonomy" id="931276"/>
    <lineage>
        <taxon>Bacteria</taxon>
        <taxon>Bacillati</taxon>
        <taxon>Bacillota</taxon>
        <taxon>Clostridia</taxon>
        <taxon>Eubacteriales</taxon>
        <taxon>Clostridiaceae</taxon>
        <taxon>Clostridium</taxon>
    </lineage>
</organism>
<dbReference type="RefSeq" id="WP_015394694.1">
    <property type="nucleotide sequence ID" value="NC_020291.1"/>
</dbReference>
<dbReference type="HOGENOM" id="CLU_000445_107_19_9"/>
<dbReference type="InterPro" id="IPR004089">
    <property type="entry name" value="MCPsignal_dom"/>
</dbReference>
<dbReference type="OrthoDB" id="9814363at2"/>
<dbReference type="SUPFAM" id="SSF103190">
    <property type="entry name" value="Sensory domain-like"/>
    <property type="match status" value="1"/>
</dbReference>
<dbReference type="Proteomes" id="UP000011728">
    <property type="component" value="Chromosome"/>
</dbReference>
<keyword evidence="12" id="KW-1185">Reference proteome</keyword>
<dbReference type="STRING" id="36745.CLSAP_44000"/>
<accession>M1MQC1</accession>
<keyword evidence="6 9" id="KW-0472">Membrane</keyword>
<keyword evidence="2" id="KW-1003">Cell membrane</keyword>
<keyword evidence="4 9" id="KW-0812">Transmembrane</keyword>
<feature type="transmembrane region" description="Helical" evidence="9">
    <location>
        <begin position="282"/>
        <end position="305"/>
    </location>
</feature>
<dbReference type="GO" id="GO:0007165">
    <property type="term" value="P:signal transduction"/>
    <property type="evidence" value="ECO:0007669"/>
    <property type="project" value="UniProtKB-KW"/>
</dbReference>
<dbReference type="SMART" id="SM00283">
    <property type="entry name" value="MA"/>
    <property type="match status" value="1"/>
</dbReference>
<gene>
    <name evidence="11" type="ORF">Cspa_c46300</name>
</gene>
<dbReference type="KEGG" id="csr:Cspa_c46300"/>
<dbReference type="PROSITE" id="PS50111">
    <property type="entry name" value="CHEMOTAXIS_TRANSDUC_2"/>
    <property type="match status" value="1"/>
</dbReference>
<dbReference type="GO" id="GO:0005886">
    <property type="term" value="C:plasma membrane"/>
    <property type="evidence" value="ECO:0007669"/>
    <property type="project" value="UniProtKB-SubCell"/>
</dbReference>
<evidence type="ECO:0000256" key="8">
    <source>
        <dbReference type="PROSITE-ProRule" id="PRU00284"/>
    </source>
</evidence>